<reference evidence="2 3" key="1">
    <citation type="journal article" date="2016" name="Nat. Commun.">
        <title>Thousands of microbial genomes shed light on interconnected biogeochemical processes in an aquifer system.</title>
        <authorList>
            <person name="Anantharaman K."/>
            <person name="Brown C.T."/>
            <person name="Hug L.A."/>
            <person name="Sharon I."/>
            <person name="Castelle C.J."/>
            <person name="Probst A.J."/>
            <person name="Thomas B.C."/>
            <person name="Singh A."/>
            <person name="Wilkins M.J."/>
            <person name="Karaoz U."/>
            <person name="Brodie E.L."/>
            <person name="Williams K.H."/>
            <person name="Hubbard S.S."/>
            <person name="Banfield J.F."/>
        </authorList>
    </citation>
    <scope>NUCLEOTIDE SEQUENCE [LARGE SCALE GENOMIC DNA]</scope>
    <source>
        <strain evidence="3">RIFCSPLOWO2_12_FULL_64_10</strain>
    </source>
</reference>
<proteinExistence type="predicted"/>
<name>A0A1F6C9Q7_HANXR</name>
<gene>
    <name evidence="2" type="ORF">A3F84_14585</name>
</gene>
<dbReference type="GO" id="GO:0003824">
    <property type="term" value="F:catalytic activity"/>
    <property type="evidence" value="ECO:0007669"/>
    <property type="project" value="InterPro"/>
</dbReference>
<accession>A0A1F6C9Q7</accession>
<protein>
    <recommendedName>
        <fullName evidence="1">Nucleoside phosphorylase domain-containing protein</fullName>
    </recommendedName>
</protein>
<dbReference type="AlphaFoldDB" id="A0A1F6C9Q7"/>
<dbReference type="PANTHER" id="PTHR43691">
    <property type="entry name" value="URIDINE PHOSPHORYLASE"/>
    <property type="match status" value="1"/>
</dbReference>
<feature type="domain" description="Nucleoside phosphorylase" evidence="1">
    <location>
        <begin position="19"/>
        <end position="168"/>
    </location>
</feature>
<evidence type="ECO:0000313" key="3">
    <source>
        <dbReference type="Proteomes" id="UP000178606"/>
    </source>
</evidence>
<dbReference type="InterPro" id="IPR000845">
    <property type="entry name" value="Nucleoside_phosphorylase_d"/>
</dbReference>
<dbReference type="Pfam" id="PF01048">
    <property type="entry name" value="PNP_UDP_1"/>
    <property type="match status" value="1"/>
</dbReference>
<dbReference type="GO" id="GO:0005829">
    <property type="term" value="C:cytosol"/>
    <property type="evidence" value="ECO:0007669"/>
    <property type="project" value="TreeGrafter"/>
</dbReference>
<dbReference type="CDD" id="cd17767">
    <property type="entry name" value="UP_EcUdp-like"/>
    <property type="match status" value="1"/>
</dbReference>
<dbReference type="PANTHER" id="PTHR43691:SF13">
    <property type="entry name" value="URIDINE PHOSPHORYLASE"/>
    <property type="match status" value="1"/>
</dbReference>
<dbReference type="Proteomes" id="UP000178606">
    <property type="component" value="Unassembled WGS sequence"/>
</dbReference>
<sequence>MKRNVQPITRCGEGDIVPHVFLCGDPARVPKIAASWQGVREVCRAREYLVLTGEKEGVPMTAASTGIGGPSTAILLEETAKLGGQVFIRVGNSGALADAVSVGDYVITTGSVRDDGTSRSYVIPEYPAVAHYEVVGALVRAAREAGARFHVGVTWSLDAFYARNKQEHGRVH</sequence>
<dbReference type="Gene3D" id="3.40.50.1580">
    <property type="entry name" value="Nucleoside phosphorylase domain"/>
    <property type="match status" value="1"/>
</dbReference>
<dbReference type="InterPro" id="IPR035994">
    <property type="entry name" value="Nucleoside_phosphorylase_sf"/>
</dbReference>
<evidence type="ECO:0000259" key="1">
    <source>
        <dbReference type="Pfam" id="PF01048"/>
    </source>
</evidence>
<organism evidence="2 3">
    <name type="scientific">Handelsmanbacteria sp. (strain RIFCSPLOWO2_12_FULL_64_10)</name>
    <dbReference type="NCBI Taxonomy" id="1817868"/>
    <lineage>
        <taxon>Bacteria</taxon>
        <taxon>Candidatus Handelsmaniibacteriota</taxon>
    </lineage>
</organism>
<dbReference type="EMBL" id="MFKF01000359">
    <property type="protein sequence ID" value="OGG45909.1"/>
    <property type="molecule type" value="Genomic_DNA"/>
</dbReference>
<dbReference type="GO" id="GO:0009116">
    <property type="term" value="P:nucleoside metabolic process"/>
    <property type="evidence" value="ECO:0007669"/>
    <property type="project" value="InterPro"/>
</dbReference>
<dbReference type="SUPFAM" id="SSF53167">
    <property type="entry name" value="Purine and uridine phosphorylases"/>
    <property type="match status" value="1"/>
</dbReference>
<evidence type="ECO:0000313" key="2">
    <source>
        <dbReference type="EMBL" id="OGG45909.1"/>
    </source>
</evidence>
<comment type="caution">
    <text evidence="2">The sequence shown here is derived from an EMBL/GenBank/DDBJ whole genome shotgun (WGS) entry which is preliminary data.</text>
</comment>